<evidence type="ECO:0000256" key="1">
    <source>
        <dbReference type="SAM" id="MobiDB-lite"/>
    </source>
</evidence>
<comment type="caution">
    <text evidence="3">The sequence shown here is derived from an EMBL/GenBank/DDBJ whole genome shotgun (WGS) entry which is preliminary data.</text>
</comment>
<feature type="region of interest" description="Disordered" evidence="1">
    <location>
        <begin position="535"/>
        <end position="625"/>
    </location>
</feature>
<dbReference type="Pfam" id="PF02720">
    <property type="entry name" value="DUF222"/>
    <property type="match status" value="1"/>
</dbReference>
<evidence type="ECO:0000313" key="3">
    <source>
        <dbReference type="EMBL" id="GAB15684.1"/>
    </source>
</evidence>
<accession>H0QS83</accession>
<dbReference type="CDD" id="cd00085">
    <property type="entry name" value="HNHc"/>
    <property type="match status" value="1"/>
</dbReference>
<feature type="domain" description="DUF222" evidence="2">
    <location>
        <begin position="126"/>
        <end position="330"/>
    </location>
</feature>
<proteinExistence type="predicted"/>
<dbReference type="Proteomes" id="UP000003828">
    <property type="component" value="Unassembled WGS sequence"/>
</dbReference>
<evidence type="ECO:0000259" key="2">
    <source>
        <dbReference type="Pfam" id="PF02720"/>
    </source>
</evidence>
<dbReference type="eggNOG" id="COG1403">
    <property type="taxonomic scope" value="Bacteria"/>
</dbReference>
<keyword evidence="4" id="KW-1185">Reference proteome</keyword>
<protein>
    <recommendedName>
        <fullName evidence="2">DUF222 domain-containing protein</fullName>
    </recommendedName>
</protein>
<dbReference type="InterPro" id="IPR003615">
    <property type="entry name" value="HNH_nuc"/>
</dbReference>
<organism evidence="3 4">
    <name type="scientific">Arthrobacter globiformis (strain ATCC 8010 / DSM 20124 / JCM 1332 / NBRC 12137 / NCIMB 8907 / NRRL B-2979 / 168)</name>
    <dbReference type="NCBI Taxonomy" id="1077972"/>
    <lineage>
        <taxon>Bacteria</taxon>
        <taxon>Bacillati</taxon>
        <taxon>Actinomycetota</taxon>
        <taxon>Actinomycetes</taxon>
        <taxon>Micrococcales</taxon>
        <taxon>Micrococcaceae</taxon>
        <taxon>Arthrobacter</taxon>
    </lineage>
</organism>
<reference evidence="3 4" key="1">
    <citation type="submission" date="2011-12" db="EMBL/GenBank/DDBJ databases">
        <title>Whole genome shotgun sequence of Arthrobacter globiformis NBRC 12137.</title>
        <authorList>
            <person name="Miyazawa S."/>
            <person name="Hosoyama A."/>
            <person name="Tsuchikane K."/>
            <person name="Katsumata H."/>
            <person name="Yamazaki S."/>
            <person name="Fujita N."/>
        </authorList>
    </citation>
    <scope>NUCLEOTIDE SEQUENCE [LARGE SCALE GENOMIC DNA]</scope>
    <source>
        <strain evidence="3 4">NBRC 12137</strain>
    </source>
</reference>
<dbReference type="EMBL" id="BAEG01000091">
    <property type="protein sequence ID" value="GAB15684.1"/>
    <property type="molecule type" value="Genomic_DNA"/>
</dbReference>
<evidence type="ECO:0000313" key="4">
    <source>
        <dbReference type="Proteomes" id="UP000003828"/>
    </source>
</evidence>
<dbReference type="AlphaFoldDB" id="H0QS83"/>
<name>H0QS83_ARTG1</name>
<dbReference type="InterPro" id="IPR003870">
    <property type="entry name" value="DUF222"/>
</dbReference>
<dbReference type="STRING" id="1077972.ARGLB_091_00240"/>
<gene>
    <name evidence="3" type="ORF">ARGLB_091_00240</name>
</gene>
<sequence>MADQGVLSAGYALMCYRVFLLKESKKSFRSGPYVVHFRPFIVIAPCHAVGMDAKAAVQTVKGIGSSVAVLAVFVHEAAGAVAGSVSVTGSGGLTVADPLRDEADAWLDVLAGTARLEARVAALKVQAAAGFAAAAAAWAAPDASVSERDALEMSVTAEVACALTVSEGAAARFLEESARLSTDLPLTLAALGAGTLSWQHGRIMCDETEGLSPEAAAALEAHFLDPDAPNPARGCAAGELTPARFRAKARYWRERHHPVSIEKRHHKCVTDRRLEYAPDRDGMAWLSAYLPADQAAGIWDRATAAARALQGPTEPRTLTQLRVDAFASWLLGPAPGVGGAAGDRVAGTFPEDAALRGKPLSTVPPPADIRPAGFEPAGAAGAVLTGAADAVSGAPGLAGDVPSPRAQVLVTVPVFSLLGQTQEPAVLDGYGPIPPSMARRLVADGGTSFLRVLTDPRDGAPLEIGHTSYRLTKPMRHWLRLRDAHCTFPNCNNHSLDNDADHILAWANGGTTGITNLGQPCPKHHRLKHTSAWRPVGATRESPPGWISPSGRCYASEQQDWEPPHWPEPPPGQEWQGLPDWFDQGPEPPEPPDDRDGVGSQMAFDGVEPPLPVDPWPYWSSSTAA</sequence>